<reference evidence="2" key="5">
    <citation type="submission" date="2001-07" db="EMBL/GenBank/DDBJ databases">
        <authorList>
            <person name="Adachi J."/>
            <person name="Aizawa K."/>
            <person name="Akimura T."/>
            <person name="Arakawa T."/>
            <person name="Bono H."/>
            <person name="Carninci P."/>
            <person name="Fukuda S."/>
            <person name="Furuno M."/>
            <person name="Hanagaki T."/>
            <person name="Hara A."/>
            <person name="Hashizume W."/>
            <person name="Hayashida K."/>
            <person name="Hayatsu N."/>
            <person name="Hiramoto K."/>
            <person name="Hiraoka T."/>
            <person name="Hirozane T."/>
            <person name="Hori F."/>
            <person name="Imotani K."/>
            <person name="Ishii Y."/>
            <person name="Itoh M."/>
            <person name="Kagawa I."/>
            <person name="Kasukawa T."/>
            <person name="Katoh H."/>
            <person name="Kawai J."/>
            <person name="Kojima Y."/>
            <person name="Kondo S."/>
            <person name="Konno H."/>
            <person name="Kouda M."/>
            <person name="Koya S."/>
            <person name="Kurihara C."/>
            <person name="Matsuyama T."/>
            <person name="Miyazaki A."/>
            <person name="Murata M."/>
            <person name="Nakamura M."/>
            <person name="Nishi K."/>
            <person name="Nomura K."/>
            <person name="Numazaki R."/>
            <person name="Ohno M."/>
            <person name="Ohsato N."/>
            <person name="Okazaki Y."/>
            <person name="Saito R."/>
            <person name="Saitoh H."/>
            <person name="Sakai C."/>
            <person name="Sakai K."/>
            <person name="Sakazume N."/>
            <person name="Sano H."/>
            <person name="Sasaki D."/>
            <person name="Shibata K."/>
            <person name="Shinagawa A."/>
            <person name="Shiraki T."/>
            <person name="Sogabe Y."/>
            <person name="Tagami M."/>
            <person name="Tagawa A."/>
            <person name="Takahashi F."/>
            <person name="Takaku-Akahira S."/>
            <person name="Takeda Y."/>
            <person name="Tanaka T."/>
            <person name="Tomaru A."/>
            <person name="Toya T."/>
            <person name="Yasunishi A."/>
            <person name="Muramatsu M."/>
            <person name="Hayashizaki Y."/>
        </authorList>
    </citation>
    <scope>NUCLEOTIDE SEQUENCE</scope>
    <source>
        <strain evidence="2">C57BL/6J</strain>
        <tissue evidence="2">Aorta and vein</tissue>
    </source>
</reference>
<accession>Q8BS41</accession>
<name>Q8BS41_MOUSE</name>
<gene>
    <name evidence="3" type="primary">Gm19274</name>
</gene>
<dbReference type="EMBL" id="AK040657">
    <property type="protein sequence ID" value="BAC30658.1"/>
    <property type="molecule type" value="mRNA"/>
</dbReference>
<keyword evidence="1" id="KW-0812">Transmembrane</keyword>
<keyword evidence="1" id="KW-0472">Membrane</keyword>
<sequence>METVYVKINPGVLFDKNEQLIHVMVPTATFIPYALVWHIAMCTDYEELTLRPQRTAPVKPWRSDLIFTVSFFPGRTMHCAGFLLCFALFCFVLFCFVLFCLIAKFLRNVC</sequence>
<evidence type="ECO:0000256" key="1">
    <source>
        <dbReference type="SAM" id="Phobius"/>
    </source>
</evidence>
<keyword evidence="1" id="KW-1133">Transmembrane helix</keyword>
<reference evidence="2" key="1">
    <citation type="journal article" date="1999" name="Methods Enzymol.">
        <title>High-efficiency full-length cDNA cloning.</title>
        <authorList>
            <person name="Carninci P."/>
            <person name="Hayashizaki Y."/>
        </authorList>
    </citation>
    <scope>NUCLEOTIDE SEQUENCE</scope>
    <source>
        <strain evidence="2">C57BL/6J</strain>
        <tissue evidence="2">Aorta and vein</tissue>
    </source>
</reference>
<proteinExistence type="evidence at transcript level"/>
<reference evidence="2" key="4">
    <citation type="journal article" date="2001" name="Nature">
        <title>Functional annotation of a full-length mouse cDNA collection.</title>
        <authorList>
            <consortium name="The RIKEN Genome Exploration Research Group Phase II Team and the FANTOM Consortium"/>
        </authorList>
    </citation>
    <scope>NUCLEOTIDE SEQUENCE</scope>
    <source>
        <strain evidence="2">C57BL/6J</strain>
        <tissue evidence="2">Aorta and vein</tissue>
    </source>
</reference>
<organism evidence="2">
    <name type="scientific">Mus musculus</name>
    <name type="common">Mouse</name>
    <dbReference type="NCBI Taxonomy" id="10090"/>
    <lineage>
        <taxon>Eukaryota</taxon>
        <taxon>Metazoa</taxon>
        <taxon>Chordata</taxon>
        <taxon>Craniata</taxon>
        <taxon>Vertebrata</taxon>
        <taxon>Euteleostomi</taxon>
        <taxon>Mammalia</taxon>
        <taxon>Eutheria</taxon>
        <taxon>Euarchontoglires</taxon>
        <taxon>Glires</taxon>
        <taxon>Rodentia</taxon>
        <taxon>Myomorpha</taxon>
        <taxon>Muroidea</taxon>
        <taxon>Muridae</taxon>
        <taxon>Murinae</taxon>
        <taxon>Mus</taxon>
        <taxon>Mus</taxon>
    </lineage>
</organism>
<reference evidence="2" key="3">
    <citation type="journal article" date="2000" name="Genome Res.">
        <title>RIKEN integrated sequence analysis (RISA) system--384-format sequencing pipeline with 384 multicapillary sequencer.</title>
        <authorList>
            <person name="Shibata K."/>
            <person name="Itoh M."/>
            <person name="Aizawa K."/>
            <person name="Nagaoka S."/>
            <person name="Sasaki N."/>
            <person name="Carninci P."/>
            <person name="Konno H."/>
            <person name="Akiyama J."/>
            <person name="Nishi K."/>
            <person name="Kitsunai T."/>
            <person name="Tashiro H."/>
            <person name="Itoh M."/>
            <person name="Sumi N."/>
            <person name="Ishii Y."/>
            <person name="Nakamura S."/>
            <person name="Hazama M."/>
            <person name="Nishine T."/>
            <person name="Harada A."/>
            <person name="Yamamoto R."/>
            <person name="Matsumoto H."/>
            <person name="Sakaguchi S."/>
            <person name="Ikegami T."/>
            <person name="Kashiwagi K."/>
            <person name="Fujiwake S."/>
            <person name="Inoue K."/>
            <person name="Togawa Y."/>
            <person name="Izawa M."/>
            <person name="Ohara E."/>
            <person name="Watahiki M."/>
            <person name="Yoneda Y."/>
            <person name="Ishikawa T."/>
            <person name="Ozawa K."/>
            <person name="Tanaka T."/>
            <person name="Matsuura S."/>
            <person name="Kawai J."/>
            <person name="Okazaki Y."/>
            <person name="Muramatsu M."/>
            <person name="Inoue Y."/>
            <person name="Kira A."/>
            <person name="Hayashizaki Y."/>
        </authorList>
    </citation>
    <scope>NUCLEOTIDE SEQUENCE</scope>
    <source>
        <strain evidence="2">C57BL/6J</strain>
        <tissue evidence="2">Aorta and vein</tissue>
    </source>
</reference>
<evidence type="ECO:0000313" key="3">
    <source>
        <dbReference type="MGI" id="MGI:5011459"/>
    </source>
</evidence>
<dbReference type="AlphaFoldDB" id="Q8BS41"/>
<dbReference type="AGR" id="MGI:5011459"/>
<reference evidence="2" key="2">
    <citation type="journal article" date="2000" name="Genome Res.">
        <title>Normalization and subtraction of cap-trapper-selected cDNAs to prepare full-length cDNA libraries for rapid discovery of new genes.</title>
        <authorList>
            <person name="Carninci P."/>
            <person name="Shibata Y."/>
            <person name="Hayatsu N."/>
            <person name="Sugahara Y."/>
            <person name="Shibata K."/>
            <person name="Itoh M."/>
            <person name="Konno H."/>
            <person name="Okazaki Y."/>
            <person name="Muramatsu M."/>
            <person name="Hayashizaki Y."/>
        </authorList>
    </citation>
    <scope>NUCLEOTIDE SEQUENCE</scope>
    <source>
        <strain evidence="2">C57BL/6J</strain>
        <tissue evidence="2">Aorta and vein</tissue>
    </source>
</reference>
<feature type="transmembrane region" description="Helical" evidence="1">
    <location>
        <begin position="20"/>
        <end position="40"/>
    </location>
</feature>
<reference evidence="2" key="6">
    <citation type="journal article" date="2002" name="Nature">
        <title>Analysis of the mouse transcriptome based on functional annotation of 60,770 full-length cDNAs.</title>
        <authorList>
            <consortium name="The FANTOM Consortium and the RIKEN Genome Exploration Research Group Phase I and II Team"/>
        </authorList>
    </citation>
    <scope>NUCLEOTIDE SEQUENCE</scope>
    <source>
        <strain evidence="2">C57BL/6J</strain>
        <tissue evidence="2">Aorta and vein</tissue>
    </source>
</reference>
<reference evidence="2" key="7">
    <citation type="journal article" date="2005" name="Science">
        <title>The Transcriptional Landscape of the Mammalian Genome.</title>
        <authorList>
            <consortium name="The FANTOM Consortium"/>
            <consortium name="Riken Genome Exploration Research Group and Genome Science Group (Genome Network Project Core Group)"/>
        </authorList>
    </citation>
    <scope>NUCLEOTIDE SEQUENCE</scope>
    <source>
        <strain evidence="2">C57BL/6J</strain>
        <tissue evidence="2">Aorta and vein</tissue>
    </source>
</reference>
<dbReference type="MGI" id="MGI:5011459">
    <property type="gene designation" value="Gm19274"/>
</dbReference>
<feature type="transmembrane region" description="Helical" evidence="1">
    <location>
        <begin position="80"/>
        <end position="106"/>
    </location>
</feature>
<reference evidence="2" key="8">
    <citation type="journal article" date="2005" name="Science">
        <title>Antisense Transcription in the Mammalian Transcriptome.</title>
        <authorList>
            <consortium name="RIKEN Genome Exploration Research Group and Genome Science Group (Genome Network Project Core Group) and the FANTOM Consortium"/>
        </authorList>
    </citation>
    <scope>NUCLEOTIDE SEQUENCE</scope>
    <source>
        <strain evidence="2">C57BL/6J</strain>
        <tissue evidence="2">Aorta and vein</tissue>
    </source>
</reference>
<protein>
    <submittedName>
        <fullName evidence="2">Uncharacterized protein</fullName>
    </submittedName>
</protein>
<evidence type="ECO:0000313" key="2">
    <source>
        <dbReference type="EMBL" id="BAC30658.1"/>
    </source>
</evidence>